<dbReference type="EMBL" id="PIPS01000005">
    <property type="protein sequence ID" value="RUO39965.1"/>
    <property type="molecule type" value="Genomic_DNA"/>
</dbReference>
<dbReference type="RefSeq" id="WP_105306885.1">
    <property type="nucleotide sequence ID" value="NZ_PIPS01000005.1"/>
</dbReference>
<organism evidence="2 3">
    <name type="scientific">Idiomarina aquatica</name>
    <dbReference type="NCBI Taxonomy" id="1327752"/>
    <lineage>
        <taxon>Bacteria</taxon>
        <taxon>Pseudomonadati</taxon>
        <taxon>Pseudomonadota</taxon>
        <taxon>Gammaproteobacteria</taxon>
        <taxon>Alteromonadales</taxon>
        <taxon>Idiomarinaceae</taxon>
        <taxon>Idiomarina</taxon>
    </lineage>
</organism>
<proteinExistence type="predicted"/>
<protein>
    <submittedName>
        <fullName evidence="2">Uncharacterized protein</fullName>
    </submittedName>
</protein>
<evidence type="ECO:0000256" key="1">
    <source>
        <dbReference type="SAM" id="MobiDB-lite"/>
    </source>
</evidence>
<accession>A0AA94ECT2</accession>
<gene>
    <name evidence="2" type="ORF">CWE23_12925</name>
</gene>
<sequence length="85" mass="9538">MANFDAMVPLIPRDARIPIDQDREQLRVNQVEKTKEVAKISDEESNTITDNDARRQSGKQGSQQQQNAPQQDADGDNDGHIDTYA</sequence>
<name>A0AA94ECT2_9GAMM</name>
<evidence type="ECO:0000313" key="2">
    <source>
        <dbReference type="EMBL" id="RUO39965.1"/>
    </source>
</evidence>
<comment type="caution">
    <text evidence="2">The sequence shown here is derived from an EMBL/GenBank/DDBJ whole genome shotgun (WGS) entry which is preliminary data.</text>
</comment>
<dbReference type="Proteomes" id="UP000286680">
    <property type="component" value="Unassembled WGS sequence"/>
</dbReference>
<reference evidence="3" key="1">
    <citation type="journal article" date="2018" name="Front. Microbiol.">
        <title>Genome-Based Analysis Reveals the Taxonomy and Diversity of the Family Idiomarinaceae.</title>
        <authorList>
            <person name="Liu Y."/>
            <person name="Lai Q."/>
            <person name="Shao Z."/>
        </authorList>
    </citation>
    <scope>NUCLEOTIDE SEQUENCE [LARGE SCALE GENOMIC DNA]</scope>
    <source>
        <strain evidence="3">SN-14</strain>
    </source>
</reference>
<feature type="region of interest" description="Disordered" evidence="1">
    <location>
        <begin position="28"/>
        <end position="85"/>
    </location>
</feature>
<dbReference type="AlphaFoldDB" id="A0AA94ECT2"/>
<evidence type="ECO:0000313" key="3">
    <source>
        <dbReference type="Proteomes" id="UP000286680"/>
    </source>
</evidence>
<feature type="compositionally biased region" description="Basic and acidic residues" evidence="1">
    <location>
        <begin position="28"/>
        <end position="42"/>
    </location>
</feature>
<keyword evidence="3" id="KW-1185">Reference proteome</keyword>
<feature type="compositionally biased region" description="Low complexity" evidence="1">
    <location>
        <begin position="58"/>
        <end position="72"/>
    </location>
</feature>